<dbReference type="AlphaFoldDB" id="D3SPW9"/>
<name>D3SPW9_THEAH</name>
<feature type="binding site" evidence="2">
    <location>
        <begin position="60"/>
        <end position="62"/>
    </location>
    <ligand>
        <name>substrate</name>
    </ligand>
</feature>
<feature type="binding site" evidence="2">
    <location>
        <position position="28"/>
    </location>
    <ligand>
        <name>substrate</name>
    </ligand>
</feature>
<evidence type="ECO:0000313" key="3">
    <source>
        <dbReference type="EMBL" id="ADC89206.1"/>
    </source>
</evidence>
<feature type="active site" description="Proton acceptor" evidence="2">
    <location>
        <position position="63"/>
    </location>
</feature>
<dbReference type="STRING" id="638303.Thal_0572"/>
<feature type="binding site" evidence="2">
    <location>
        <position position="66"/>
    </location>
    <ligand>
        <name>substrate</name>
    </ligand>
</feature>
<dbReference type="GO" id="GO:0000287">
    <property type="term" value="F:magnesium ion binding"/>
    <property type="evidence" value="ECO:0007669"/>
    <property type="project" value="UniProtKB-UniRule"/>
</dbReference>
<keyword evidence="2" id="KW-0460">Magnesium</keyword>
<feature type="binding site" evidence="2">
    <location>
        <position position="177"/>
    </location>
    <ligand>
        <name>substrate</name>
    </ligand>
</feature>
<keyword evidence="4" id="KW-1185">Reference proteome</keyword>
<sequence length="230" mass="27092">MNIKKLPEHVAIIMDGNGRWAKERNLPRIAGHYEGVKRAEEIVDFCADLGIRYLSLFTFSTENWKRPAEEVAALFDLFERYLKEKRQELKEKSVRVIFIGRRDRIPMSLVEEMHRTEKETACGHRITVILAVDYGGRDDIVRAVNHLLHQRVQEVDESTFRQALDLRDLPDPDLLIRTGGEKRISNFMLWNLAYTELYFTEVYWPDFGREEFVKALEDYANRERRFGAVV</sequence>
<reference evidence="4" key="1">
    <citation type="journal article" date="2010" name="Stand. Genomic Sci.">
        <title>Complete genome sequence of Thermocrinis albus type strain (HI 11/12T).</title>
        <authorList>
            <person name="Wirth R."/>
            <person name="Sikorski J."/>
            <person name="Brambilla E."/>
            <person name="Misra M."/>
            <person name="Lapidus A."/>
            <person name="Copeland A."/>
            <person name="Nolan M."/>
            <person name="Lucas S."/>
            <person name="Chen F."/>
            <person name="Tice H."/>
            <person name="Cheng J.F."/>
            <person name="Han C."/>
            <person name="Detter J.C."/>
            <person name="Tapia R."/>
            <person name="Bruce D."/>
            <person name="Goodwin L."/>
            <person name="Pitluck S."/>
            <person name="Pati A."/>
            <person name="Anderson I."/>
            <person name="Ivanova N."/>
            <person name="Mavromatis K."/>
            <person name="Mikhailova N."/>
            <person name="Chen A."/>
            <person name="Palaniappan K."/>
            <person name="Bilek Y."/>
            <person name="Hader T."/>
            <person name="Land M."/>
            <person name="Hauser L."/>
            <person name="Chang Y.J."/>
            <person name="Jeffries C.D."/>
            <person name="Tindall B.J."/>
            <person name="Rohde M."/>
            <person name="Goker M."/>
            <person name="Bristow J."/>
            <person name="Eisen J.A."/>
            <person name="Markowitz V."/>
            <person name="Hugenholtz P."/>
            <person name="Kyrpides N.C."/>
            <person name="Klenk H.P."/>
        </authorList>
    </citation>
    <scope>NUCLEOTIDE SEQUENCE [LARGE SCALE GENOMIC DNA]</scope>
    <source>
        <strain evidence="4">DSM 14484 / JCM 11386 / HI 11/12</strain>
    </source>
</reference>
<feature type="binding site" evidence="2">
    <location>
        <position position="32"/>
    </location>
    <ligand>
        <name>substrate</name>
    </ligand>
</feature>
<dbReference type="InterPro" id="IPR018520">
    <property type="entry name" value="UPP_synth-like_CS"/>
</dbReference>
<feature type="binding site" evidence="2">
    <location>
        <begin position="16"/>
        <end position="19"/>
    </location>
    <ligand>
        <name>substrate</name>
    </ligand>
</feature>
<keyword evidence="1 2" id="KW-0808">Transferase</keyword>
<dbReference type="eggNOG" id="COG0020">
    <property type="taxonomic scope" value="Bacteria"/>
</dbReference>
<organism evidence="3 4">
    <name type="scientific">Thermocrinis albus (strain DSM 14484 / JCM 11386 / HI 11/12)</name>
    <dbReference type="NCBI Taxonomy" id="638303"/>
    <lineage>
        <taxon>Bacteria</taxon>
        <taxon>Pseudomonadati</taxon>
        <taxon>Aquificota</taxon>
        <taxon>Aquificia</taxon>
        <taxon>Aquificales</taxon>
        <taxon>Aquificaceae</taxon>
        <taxon>Thermocrinis</taxon>
    </lineage>
</organism>
<dbReference type="InterPro" id="IPR001441">
    <property type="entry name" value="UPP_synth-like"/>
</dbReference>
<accession>D3SPW9</accession>
<comment type="similarity">
    <text evidence="2">Belongs to the UPP synthase family.</text>
</comment>
<comment type="subunit">
    <text evidence="2">Homodimer.</text>
</comment>
<feature type="active site" evidence="2">
    <location>
        <position position="15"/>
    </location>
</feature>
<dbReference type="GO" id="GO:0016094">
    <property type="term" value="P:polyprenol biosynthetic process"/>
    <property type="evidence" value="ECO:0007669"/>
    <property type="project" value="TreeGrafter"/>
</dbReference>
<dbReference type="Proteomes" id="UP000002043">
    <property type="component" value="Chromosome"/>
</dbReference>
<dbReference type="EMBL" id="CP001931">
    <property type="protein sequence ID" value="ADC89206.1"/>
    <property type="molecule type" value="Genomic_DNA"/>
</dbReference>
<dbReference type="RefSeq" id="WP_012991613.1">
    <property type="nucleotide sequence ID" value="NC_013894.1"/>
</dbReference>
<evidence type="ECO:0000256" key="1">
    <source>
        <dbReference type="ARBA" id="ARBA00022679"/>
    </source>
</evidence>
<dbReference type="NCBIfam" id="TIGR00055">
    <property type="entry name" value="uppS"/>
    <property type="match status" value="1"/>
</dbReference>
<proteinExistence type="inferred from homology"/>
<feature type="binding site" evidence="2">
    <location>
        <position position="15"/>
    </location>
    <ligand>
        <name>Mg(2+)</name>
        <dbReference type="ChEBI" id="CHEBI:18420"/>
    </ligand>
</feature>
<gene>
    <name evidence="3" type="ordered locus">Thal_0572</name>
</gene>
<dbReference type="PROSITE" id="PS01066">
    <property type="entry name" value="UPP_SYNTHASE"/>
    <property type="match status" value="1"/>
</dbReference>
<dbReference type="FunFam" id="3.40.1180.10:FF:000001">
    <property type="entry name" value="(2E,6E)-farnesyl-diphosphate-specific ditrans,polycis-undecaprenyl-diphosphate synthase"/>
    <property type="match status" value="1"/>
</dbReference>
<feature type="binding site" evidence="2">
    <location>
        <position position="64"/>
    </location>
    <ligand>
        <name>substrate</name>
    </ligand>
</feature>
<dbReference type="PANTHER" id="PTHR10291:SF0">
    <property type="entry name" value="DEHYDRODOLICHYL DIPHOSPHATE SYNTHASE 2"/>
    <property type="match status" value="1"/>
</dbReference>
<feature type="binding site" evidence="2">
    <location>
        <begin position="183"/>
        <end position="185"/>
    </location>
    <ligand>
        <name>substrate</name>
    </ligand>
</feature>
<feature type="binding site" evidence="2">
    <location>
        <position position="196"/>
    </location>
    <ligand>
        <name>Mg(2+)</name>
        <dbReference type="ChEBI" id="CHEBI:18420"/>
    </ligand>
</feature>
<dbReference type="EC" id="2.5.1.-" evidence="2"/>
<dbReference type="HOGENOM" id="CLU_038505_1_1_0"/>
<feature type="binding site" evidence="2">
    <location>
        <position position="20"/>
    </location>
    <ligand>
        <name>substrate</name>
    </ligand>
</feature>
<evidence type="ECO:0000313" key="4">
    <source>
        <dbReference type="Proteomes" id="UP000002043"/>
    </source>
</evidence>
<comment type="cofactor">
    <cofactor evidence="2">
        <name>Mg(2+)</name>
        <dbReference type="ChEBI" id="CHEBI:18420"/>
    </cofactor>
    <text evidence="2">Binds 2 magnesium ions per subunit.</text>
</comment>
<dbReference type="InterPro" id="IPR036424">
    <property type="entry name" value="UPP_synth-like_sf"/>
</dbReference>
<protein>
    <recommendedName>
        <fullName evidence="2">Isoprenyl transferase</fullName>
        <ecNumber evidence="2">2.5.1.-</ecNumber>
    </recommendedName>
</protein>
<dbReference type="OrthoDB" id="4191603at2"/>
<dbReference type="SUPFAM" id="SSF64005">
    <property type="entry name" value="Undecaprenyl diphosphate synthase"/>
    <property type="match status" value="1"/>
</dbReference>
<dbReference type="Gene3D" id="3.40.1180.10">
    <property type="entry name" value="Decaprenyl diphosphate synthase-like"/>
    <property type="match status" value="1"/>
</dbReference>
<dbReference type="PANTHER" id="PTHR10291">
    <property type="entry name" value="DEHYDRODOLICHYL DIPHOSPHATE SYNTHASE FAMILY MEMBER"/>
    <property type="match status" value="1"/>
</dbReference>
<keyword evidence="2" id="KW-0479">Metal-binding</keyword>
<dbReference type="GO" id="GO:0045547">
    <property type="term" value="F:ditrans,polycis-polyprenyl diphosphate synthase [(2E,6E)-farnesyl diphosphate specific] activity"/>
    <property type="evidence" value="ECO:0007669"/>
    <property type="project" value="TreeGrafter"/>
</dbReference>
<comment type="function">
    <text evidence="2">Catalyzes the condensation of isopentenyl diphosphate (IPP) with allylic pyrophosphates generating different type of terpenoids.</text>
</comment>
<dbReference type="Pfam" id="PF01255">
    <property type="entry name" value="Prenyltransf"/>
    <property type="match status" value="1"/>
</dbReference>
<dbReference type="CDD" id="cd00475">
    <property type="entry name" value="Cis_IPPS"/>
    <property type="match status" value="1"/>
</dbReference>
<dbReference type="KEGG" id="tal:Thal_0572"/>
<evidence type="ECO:0000256" key="2">
    <source>
        <dbReference type="HAMAP-Rule" id="MF_01139"/>
    </source>
</evidence>
<dbReference type="HAMAP" id="MF_01139">
    <property type="entry name" value="ISPT"/>
    <property type="match status" value="1"/>
</dbReference>